<gene>
    <name evidence="3" type="primary">LOC115891370</name>
</gene>
<dbReference type="SMART" id="SM01126">
    <property type="entry name" value="DDE_Tnp_IS1595"/>
    <property type="match status" value="1"/>
</dbReference>
<name>A0A6J2YWM8_SITOR</name>
<dbReference type="InterPro" id="IPR053164">
    <property type="entry name" value="IS1016-like_transposase"/>
</dbReference>
<dbReference type="InParanoid" id="A0A6J2YWM8"/>
<dbReference type="InterPro" id="IPR024445">
    <property type="entry name" value="Tnp_ISXO2-like"/>
</dbReference>
<dbReference type="Proteomes" id="UP000504635">
    <property type="component" value="Unplaced"/>
</dbReference>
<dbReference type="AlphaFoldDB" id="A0A6J2YWM8"/>
<reference evidence="3" key="1">
    <citation type="submission" date="2025-08" db="UniProtKB">
        <authorList>
            <consortium name="RefSeq"/>
        </authorList>
    </citation>
    <scope>IDENTIFICATION</scope>
    <source>
        <tissue evidence="3">Gonads</tissue>
    </source>
</reference>
<organism evidence="2 3">
    <name type="scientific">Sitophilus oryzae</name>
    <name type="common">Rice weevil</name>
    <name type="synonym">Curculio oryzae</name>
    <dbReference type="NCBI Taxonomy" id="7048"/>
    <lineage>
        <taxon>Eukaryota</taxon>
        <taxon>Metazoa</taxon>
        <taxon>Ecdysozoa</taxon>
        <taxon>Arthropoda</taxon>
        <taxon>Hexapoda</taxon>
        <taxon>Insecta</taxon>
        <taxon>Pterygota</taxon>
        <taxon>Neoptera</taxon>
        <taxon>Endopterygota</taxon>
        <taxon>Coleoptera</taxon>
        <taxon>Polyphaga</taxon>
        <taxon>Cucujiformia</taxon>
        <taxon>Curculionidae</taxon>
        <taxon>Dryophthorinae</taxon>
        <taxon>Sitophilus</taxon>
    </lineage>
</organism>
<sequence length="393" mass="45443">MEGEIYAFLNEPFNYRELHNFLGTRRNIQERREANNRGIKLLEHFSTIPNRNVEIDCINPGCNLQMKAHSDRTIAVGWRFCCPANHKISATNNTFLHNVRLREIGADRIVEIIAYWLDQQPLDYTIAETKIATDTAVAWYKYCRDVARKVAWHNFRQIGGPQDIVEVDETHLTKRKYNIGRHTAWRHCWVFGGTSRTSKKVFATTVEDRSANTLLPIMQQFIDHETFICSDEWRAYGLCNQLFSGHGTVNHSVNFLNPARDDDPLWMPAGRFHENCLDEAFNGPVPNVNMVPIRYHTQNIERQWRALKTIFKRGSGITYADDYIGEWMYRTNDLSEVNSRAARFEMFCRDIARAYPGPGRRGARCPQILLNAIATSASRYKSASKIPIFLSSF</sequence>
<proteinExistence type="predicted"/>
<keyword evidence="2" id="KW-1185">Reference proteome</keyword>
<evidence type="ECO:0000313" key="3">
    <source>
        <dbReference type="RefSeq" id="XP_030767682.1"/>
    </source>
</evidence>
<dbReference type="KEGG" id="soy:115891370"/>
<dbReference type="Pfam" id="PF12762">
    <property type="entry name" value="DDE_Tnp_IS1595"/>
    <property type="match status" value="1"/>
</dbReference>
<dbReference type="RefSeq" id="XP_030767682.1">
    <property type="nucleotide sequence ID" value="XM_030911822.1"/>
</dbReference>
<evidence type="ECO:0000259" key="1">
    <source>
        <dbReference type="SMART" id="SM01126"/>
    </source>
</evidence>
<dbReference type="GeneID" id="115891370"/>
<accession>A0A6J2YWM8</accession>
<dbReference type="OrthoDB" id="424490at2759"/>
<dbReference type="PANTHER" id="PTHR47163">
    <property type="entry name" value="DDE_TNP_IS1595 DOMAIN-CONTAINING PROTEIN"/>
    <property type="match status" value="1"/>
</dbReference>
<feature type="domain" description="ISXO2-like transposase" evidence="1">
    <location>
        <begin position="157"/>
        <end position="332"/>
    </location>
</feature>
<evidence type="ECO:0000313" key="2">
    <source>
        <dbReference type="Proteomes" id="UP000504635"/>
    </source>
</evidence>
<dbReference type="PANTHER" id="PTHR47163:SF2">
    <property type="entry name" value="SI:DKEY-17M8.2"/>
    <property type="match status" value="1"/>
</dbReference>
<protein>
    <submittedName>
        <fullName evidence="3">Uncharacterized protein LOC115891370 isoform X1</fullName>
    </submittedName>
</protein>